<dbReference type="EMBL" id="KV427605">
    <property type="protein sequence ID" value="KZT13101.1"/>
    <property type="molecule type" value="Genomic_DNA"/>
</dbReference>
<evidence type="ECO:0000313" key="1">
    <source>
        <dbReference type="EMBL" id="KZT13101.1"/>
    </source>
</evidence>
<sequence>MYAAEQQRKFDEKDHQLKRQMHALQHTAPDAFERGICIDQFNEDVVAKSVFVDKEEYEAEPSYVLCDKRLQLCLIQGVFSEDRIIGPKHSCISHLLLFRYTNDPHPGVKRLRRKLIPYDGISAIDAVRQSHSLTDGKKYVQPYQNTMDGHAISLIMPSQLVQLS</sequence>
<dbReference type="Proteomes" id="UP000076871">
    <property type="component" value="Unassembled WGS sequence"/>
</dbReference>
<name>A0A165II04_9APHY</name>
<organism evidence="1 2">
    <name type="scientific">Laetiporus sulphureus 93-53</name>
    <dbReference type="NCBI Taxonomy" id="1314785"/>
    <lineage>
        <taxon>Eukaryota</taxon>
        <taxon>Fungi</taxon>
        <taxon>Dikarya</taxon>
        <taxon>Basidiomycota</taxon>
        <taxon>Agaricomycotina</taxon>
        <taxon>Agaricomycetes</taxon>
        <taxon>Polyporales</taxon>
        <taxon>Laetiporus</taxon>
    </lineage>
</organism>
<gene>
    <name evidence="1" type="ORF">LAESUDRAFT_710177</name>
</gene>
<keyword evidence="2" id="KW-1185">Reference proteome</keyword>
<accession>A0A165II04</accession>
<dbReference type="InParanoid" id="A0A165II04"/>
<dbReference type="GeneID" id="63823774"/>
<proteinExistence type="predicted"/>
<dbReference type="AlphaFoldDB" id="A0A165II04"/>
<dbReference type="RefSeq" id="XP_040770611.1">
    <property type="nucleotide sequence ID" value="XM_040906745.1"/>
</dbReference>
<reference evidence="1 2" key="1">
    <citation type="journal article" date="2016" name="Mol. Biol. Evol.">
        <title>Comparative Genomics of Early-Diverging Mushroom-Forming Fungi Provides Insights into the Origins of Lignocellulose Decay Capabilities.</title>
        <authorList>
            <person name="Nagy L.G."/>
            <person name="Riley R."/>
            <person name="Tritt A."/>
            <person name="Adam C."/>
            <person name="Daum C."/>
            <person name="Floudas D."/>
            <person name="Sun H."/>
            <person name="Yadav J.S."/>
            <person name="Pangilinan J."/>
            <person name="Larsson K.H."/>
            <person name="Matsuura K."/>
            <person name="Barry K."/>
            <person name="Labutti K."/>
            <person name="Kuo R."/>
            <person name="Ohm R.A."/>
            <person name="Bhattacharya S.S."/>
            <person name="Shirouzu T."/>
            <person name="Yoshinaga Y."/>
            <person name="Martin F.M."/>
            <person name="Grigoriev I.V."/>
            <person name="Hibbett D.S."/>
        </authorList>
    </citation>
    <scope>NUCLEOTIDE SEQUENCE [LARGE SCALE GENOMIC DNA]</scope>
    <source>
        <strain evidence="1 2">93-53</strain>
    </source>
</reference>
<dbReference type="OrthoDB" id="1431934at2759"/>
<protein>
    <submittedName>
        <fullName evidence="1">Uncharacterized protein</fullName>
    </submittedName>
</protein>
<evidence type="ECO:0000313" key="2">
    <source>
        <dbReference type="Proteomes" id="UP000076871"/>
    </source>
</evidence>